<dbReference type="PANTHER" id="PTHR12651:SF1">
    <property type="entry name" value="26S PROTEASOME NON-ATPASE REGULATORY SUBUNIT 9"/>
    <property type="match status" value="1"/>
</dbReference>
<dbReference type="Gene3D" id="2.30.42.10">
    <property type="match status" value="1"/>
</dbReference>
<sequence length="227" mass="25525">MLLKFKFNLFAVTLPAAIVDRMQNSDSAEKAKVLMKELEEIDAQLQRHGAQLAENNIGMNEPLVDENGYPRNDVNIYLARTVRHAIVCLQNDRKEKMKEIDAALLEVHAQTRPEHGEEMETDEQQHQQIVHRTSNNPFVQVDGVSPDSPAQAAGLSKGDLIIQFGPLHADIFNKMNQIKDVVERNVNKPIRITALRGGRVQKLQLVPHAWNGAGLVGCVFIELERNK</sequence>
<feature type="domain" description="Nas2 N-terminal" evidence="4">
    <location>
        <begin position="32"/>
        <end position="109"/>
    </location>
</feature>
<evidence type="ECO:0000313" key="5">
    <source>
        <dbReference type="Proteomes" id="UP000887572"/>
    </source>
</evidence>
<feature type="chain" id="PRO_5037526211" evidence="3">
    <location>
        <begin position="16"/>
        <end position="227"/>
    </location>
</feature>
<evidence type="ECO:0000259" key="4">
    <source>
        <dbReference type="Pfam" id="PF18265"/>
    </source>
</evidence>
<evidence type="ECO:0000256" key="1">
    <source>
        <dbReference type="ARBA" id="ARBA00005256"/>
    </source>
</evidence>
<dbReference type="InterPro" id="IPR040815">
    <property type="entry name" value="Nas2_N"/>
</dbReference>
<dbReference type="GO" id="GO:0005634">
    <property type="term" value="C:nucleus"/>
    <property type="evidence" value="ECO:0007669"/>
    <property type="project" value="TreeGrafter"/>
</dbReference>
<evidence type="ECO:0000256" key="3">
    <source>
        <dbReference type="SAM" id="SignalP"/>
    </source>
</evidence>
<evidence type="ECO:0000313" key="6">
    <source>
        <dbReference type="WBParaSite" id="Gr19_v10_g6922.t1"/>
    </source>
</evidence>
<dbReference type="FunFam" id="2.30.42.10:FF:000107">
    <property type="entry name" value="26S proteasome non-ATPase regulatory subunit 9"/>
    <property type="match status" value="1"/>
</dbReference>
<dbReference type="Gene3D" id="6.10.140.1710">
    <property type="match status" value="1"/>
</dbReference>
<dbReference type="GO" id="GO:0005737">
    <property type="term" value="C:cytoplasm"/>
    <property type="evidence" value="ECO:0007669"/>
    <property type="project" value="TreeGrafter"/>
</dbReference>
<proteinExistence type="inferred from homology"/>
<feature type="signal peptide" evidence="3">
    <location>
        <begin position="1"/>
        <end position="15"/>
    </location>
</feature>
<accession>A0A914I3B1</accession>
<comment type="similarity">
    <text evidence="1">Belongs to the proteasome subunit p27 family.</text>
</comment>
<organism evidence="5 6">
    <name type="scientific">Globodera rostochiensis</name>
    <name type="common">Golden nematode worm</name>
    <name type="synonym">Heterodera rostochiensis</name>
    <dbReference type="NCBI Taxonomy" id="31243"/>
    <lineage>
        <taxon>Eukaryota</taxon>
        <taxon>Metazoa</taxon>
        <taxon>Ecdysozoa</taxon>
        <taxon>Nematoda</taxon>
        <taxon>Chromadorea</taxon>
        <taxon>Rhabditida</taxon>
        <taxon>Tylenchina</taxon>
        <taxon>Tylenchomorpha</taxon>
        <taxon>Tylenchoidea</taxon>
        <taxon>Heteroderidae</taxon>
        <taxon>Heteroderinae</taxon>
        <taxon>Globodera</taxon>
    </lineage>
</organism>
<dbReference type="WBParaSite" id="Gr19_v10_g6922.t1">
    <property type="protein sequence ID" value="Gr19_v10_g6922.t1"/>
    <property type="gene ID" value="Gr19_v10_g6922"/>
</dbReference>
<dbReference type="SUPFAM" id="SSF50156">
    <property type="entry name" value="PDZ domain-like"/>
    <property type="match status" value="1"/>
</dbReference>
<dbReference type="Pfam" id="PF18265">
    <property type="entry name" value="Nas2_N"/>
    <property type="match status" value="1"/>
</dbReference>
<dbReference type="InterPro" id="IPR036034">
    <property type="entry name" value="PDZ_sf"/>
</dbReference>
<dbReference type="GO" id="GO:0070682">
    <property type="term" value="P:proteasome regulatory particle assembly"/>
    <property type="evidence" value="ECO:0007669"/>
    <property type="project" value="InterPro"/>
</dbReference>
<keyword evidence="3" id="KW-0732">Signal</keyword>
<dbReference type="PANTHER" id="PTHR12651">
    <property type="entry name" value="26S PROTEASOME NON-ATPASE REGULATORY SUBUNIT 9"/>
    <property type="match status" value="1"/>
</dbReference>
<keyword evidence="5" id="KW-1185">Reference proteome</keyword>
<dbReference type="Proteomes" id="UP000887572">
    <property type="component" value="Unplaced"/>
</dbReference>
<name>A0A914I3B1_GLORO</name>
<keyword evidence="2" id="KW-0143">Chaperone</keyword>
<reference evidence="6" key="1">
    <citation type="submission" date="2022-11" db="UniProtKB">
        <authorList>
            <consortium name="WormBaseParasite"/>
        </authorList>
    </citation>
    <scope>IDENTIFICATION</scope>
</reference>
<dbReference type="AlphaFoldDB" id="A0A914I3B1"/>
<protein>
    <submittedName>
        <fullName evidence="6">26S proteasome non-ATPase regulatory subunit 9</fullName>
    </submittedName>
</protein>
<evidence type="ECO:0000256" key="2">
    <source>
        <dbReference type="ARBA" id="ARBA00023186"/>
    </source>
</evidence>
<dbReference type="InterPro" id="IPR035269">
    <property type="entry name" value="PSMD9"/>
</dbReference>